<dbReference type="AlphaFoldDB" id="A0A918WJX0"/>
<feature type="signal peptide" evidence="4">
    <location>
        <begin position="1"/>
        <end position="20"/>
    </location>
</feature>
<evidence type="ECO:0000256" key="2">
    <source>
        <dbReference type="ARBA" id="ARBA00022729"/>
    </source>
</evidence>
<gene>
    <name evidence="5" type="ORF">GCM10007315_22670</name>
</gene>
<dbReference type="RefSeq" id="WP_189411780.1">
    <property type="nucleotide sequence ID" value="NZ_BMYJ01000006.1"/>
</dbReference>
<dbReference type="PANTHER" id="PTHR35089:SF1">
    <property type="entry name" value="CHAPERONE PROTEIN SKP"/>
    <property type="match status" value="1"/>
</dbReference>
<proteinExistence type="inferred from homology"/>
<dbReference type="Gene3D" id="3.30.910.20">
    <property type="entry name" value="Skp domain"/>
    <property type="match status" value="1"/>
</dbReference>
<dbReference type="GO" id="GO:0050821">
    <property type="term" value="P:protein stabilization"/>
    <property type="evidence" value="ECO:0007669"/>
    <property type="project" value="TreeGrafter"/>
</dbReference>
<evidence type="ECO:0000313" key="5">
    <source>
        <dbReference type="EMBL" id="GHC58462.1"/>
    </source>
</evidence>
<accession>A0A918WJX0</accession>
<name>A0A918WJX0_9RHOB</name>
<dbReference type="SMART" id="SM00935">
    <property type="entry name" value="OmpH"/>
    <property type="match status" value="1"/>
</dbReference>
<organism evidence="5 6">
    <name type="scientific">Neogemmobacter tilapiae</name>
    <dbReference type="NCBI Taxonomy" id="875041"/>
    <lineage>
        <taxon>Bacteria</taxon>
        <taxon>Pseudomonadati</taxon>
        <taxon>Pseudomonadota</taxon>
        <taxon>Alphaproteobacteria</taxon>
        <taxon>Rhodobacterales</taxon>
        <taxon>Paracoccaceae</taxon>
        <taxon>Neogemmobacter</taxon>
    </lineage>
</organism>
<keyword evidence="2 4" id="KW-0732">Signal</keyword>
<sequence>MRTAIMALFLALAPVAGAFAQATSGAVLTVDMDRLLRETAIGKAAALRLENETKALQTENRRIDAELEAEEKALTARRSSLPAEDFRTLAEAFDAKVEKLRGEQDAKGRSLTEAREVERQKILEAAVPVLADLLAQKGGDVILDKNTVILSFDRNDVTDAAILAIDAALGDGSGAPSP</sequence>
<feature type="chain" id="PRO_5037778480" description="OmpH family outer membrane protein" evidence="4">
    <location>
        <begin position="21"/>
        <end position="178"/>
    </location>
</feature>
<feature type="coiled-coil region" evidence="3">
    <location>
        <begin position="46"/>
        <end position="73"/>
    </location>
</feature>
<dbReference type="EMBL" id="BMYJ01000006">
    <property type="protein sequence ID" value="GHC58462.1"/>
    <property type="molecule type" value="Genomic_DNA"/>
</dbReference>
<evidence type="ECO:0008006" key="7">
    <source>
        <dbReference type="Google" id="ProtNLM"/>
    </source>
</evidence>
<protein>
    <recommendedName>
        <fullName evidence="7">OmpH family outer membrane protein</fullName>
    </recommendedName>
</protein>
<dbReference type="Pfam" id="PF03938">
    <property type="entry name" value="OmpH"/>
    <property type="match status" value="1"/>
</dbReference>
<dbReference type="PANTHER" id="PTHR35089">
    <property type="entry name" value="CHAPERONE PROTEIN SKP"/>
    <property type="match status" value="1"/>
</dbReference>
<dbReference type="GO" id="GO:0051082">
    <property type="term" value="F:unfolded protein binding"/>
    <property type="evidence" value="ECO:0007669"/>
    <property type="project" value="InterPro"/>
</dbReference>
<keyword evidence="6" id="KW-1185">Reference proteome</keyword>
<evidence type="ECO:0000256" key="3">
    <source>
        <dbReference type="SAM" id="Coils"/>
    </source>
</evidence>
<evidence type="ECO:0000313" key="6">
    <source>
        <dbReference type="Proteomes" id="UP000638981"/>
    </source>
</evidence>
<evidence type="ECO:0000256" key="4">
    <source>
        <dbReference type="SAM" id="SignalP"/>
    </source>
</evidence>
<comment type="similarity">
    <text evidence="1">Belongs to the Skp family.</text>
</comment>
<reference evidence="5" key="1">
    <citation type="journal article" date="2014" name="Int. J. Syst. Evol. Microbiol.">
        <title>Complete genome sequence of Corynebacterium casei LMG S-19264T (=DSM 44701T), isolated from a smear-ripened cheese.</title>
        <authorList>
            <consortium name="US DOE Joint Genome Institute (JGI-PGF)"/>
            <person name="Walter F."/>
            <person name="Albersmeier A."/>
            <person name="Kalinowski J."/>
            <person name="Ruckert C."/>
        </authorList>
    </citation>
    <scope>NUCLEOTIDE SEQUENCE</scope>
    <source>
        <strain evidence="5">KCTC 23310</strain>
    </source>
</reference>
<comment type="caution">
    <text evidence="5">The sequence shown here is derived from an EMBL/GenBank/DDBJ whole genome shotgun (WGS) entry which is preliminary data.</text>
</comment>
<evidence type="ECO:0000256" key="1">
    <source>
        <dbReference type="ARBA" id="ARBA00009091"/>
    </source>
</evidence>
<dbReference type="InterPro" id="IPR024930">
    <property type="entry name" value="Skp_dom_sf"/>
</dbReference>
<reference evidence="5" key="2">
    <citation type="submission" date="2020-09" db="EMBL/GenBank/DDBJ databases">
        <authorList>
            <person name="Sun Q."/>
            <person name="Kim S."/>
        </authorList>
    </citation>
    <scope>NUCLEOTIDE SEQUENCE</scope>
    <source>
        <strain evidence="5">KCTC 23310</strain>
    </source>
</reference>
<dbReference type="Proteomes" id="UP000638981">
    <property type="component" value="Unassembled WGS sequence"/>
</dbReference>
<dbReference type="InterPro" id="IPR005632">
    <property type="entry name" value="Chaperone_Skp"/>
</dbReference>
<dbReference type="SUPFAM" id="SSF111384">
    <property type="entry name" value="OmpH-like"/>
    <property type="match status" value="1"/>
</dbReference>
<dbReference type="GO" id="GO:0005829">
    <property type="term" value="C:cytosol"/>
    <property type="evidence" value="ECO:0007669"/>
    <property type="project" value="TreeGrafter"/>
</dbReference>
<keyword evidence="3" id="KW-0175">Coiled coil</keyword>